<dbReference type="PANTHER" id="PTHR47768">
    <property type="entry name" value="GLOBIN RELATED-RELATED"/>
    <property type="match status" value="1"/>
</dbReference>
<sequence length="88" mass="10425">MNSLSKYLYNIGERHVKFAARGFKPEYWDIFQDAIEYSLTDHIATLEDFDEKQKADAIAAWRKLALYVITHLKRGFNDLMAKENHHKH</sequence>
<dbReference type="InterPro" id="IPR044399">
    <property type="entry name" value="Mb-like_M"/>
</dbReference>
<dbReference type="SUPFAM" id="SSF46458">
    <property type="entry name" value="Globin-like"/>
    <property type="match status" value="1"/>
</dbReference>
<dbReference type="InterPro" id="IPR053341">
    <property type="entry name" value="Oxidative_stress_globin-like"/>
</dbReference>
<keyword evidence="1" id="KW-0408">Iron</keyword>
<evidence type="ECO:0000256" key="1">
    <source>
        <dbReference type="RuleBase" id="RU000356"/>
    </source>
</evidence>
<keyword evidence="1" id="KW-0479">Metal-binding</keyword>
<keyword evidence="1" id="KW-0561">Oxygen transport</keyword>
<keyword evidence="1" id="KW-0349">Heme</keyword>
<evidence type="ECO:0000259" key="2">
    <source>
        <dbReference type="PROSITE" id="PS01033"/>
    </source>
</evidence>
<dbReference type="WBParaSite" id="ACRNAN_scaffold12121.g31932.t1">
    <property type="protein sequence ID" value="ACRNAN_scaffold12121.g31932.t1"/>
    <property type="gene ID" value="ACRNAN_scaffold12121.g31932"/>
</dbReference>
<dbReference type="AlphaFoldDB" id="A0A914CMZ2"/>
<proteinExistence type="inferred from homology"/>
<evidence type="ECO:0000313" key="3">
    <source>
        <dbReference type="Proteomes" id="UP000887540"/>
    </source>
</evidence>
<dbReference type="InterPro" id="IPR000971">
    <property type="entry name" value="Globin"/>
</dbReference>
<keyword evidence="3" id="KW-1185">Reference proteome</keyword>
<dbReference type="GO" id="GO:0020037">
    <property type="term" value="F:heme binding"/>
    <property type="evidence" value="ECO:0007669"/>
    <property type="project" value="InterPro"/>
</dbReference>
<comment type="similarity">
    <text evidence="1">Belongs to the globin family.</text>
</comment>
<organism evidence="3 4">
    <name type="scientific">Acrobeloides nanus</name>
    <dbReference type="NCBI Taxonomy" id="290746"/>
    <lineage>
        <taxon>Eukaryota</taxon>
        <taxon>Metazoa</taxon>
        <taxon>Ecdysozoa</taxon>
        <taxon>Nematoda</taxon>
        <taxon>Chromadorea</taxon>
        <taxon>Rhabditida</taxon>
        <taxon>Tylenchina</taxon>
        <taxon>Cephalobomorpha</taxon>
        <taxon>Cephaloboidea</taxon>
        <taxon>Cephalobidae</taxon>
        <taxon>Acrobeloides</taxon>
    </lineage>
</organism>
<dbReference type="GO" id="GO:0019825">
    <property type="term" value="F:oxygen binding"/>
    <property type="evidence" value="ECO:0007669"/>
    <property type="project" value="InterPro"/>
</dbReference>
<keyword evidence="1" id="KW-0813">Transport</keyword>
<name>A0A914CMZ2_9BILA</name>
<dbReference type="PROSITE" id="PS01033">
    <property type="entry name" value="GLOBIN"/>
    <property type="match status" value="1"/>
</dbReference>
<evidence type="ECO:0000313" key="4">
    <source>
        <dbReference type="WBParaSite" id="ACRNAN_scaffold12121.g31932.t1"/>
    </source>
</evidence>
<dbReference type="GO" id="GO:0005344">
    <property type="term" value="F:oxygen carrier activity"/>
    <property type="evidence" value="ECO:0007669"/>
    <property type="project" value="UniProtKB-KW"/>
</dbReference>
<dbReference type="InterPro" id="IPR012292">
    <property type="entry name" value="Globin/Proto"/>
</dbReference>
<dbReference type="CDD" id="cd01040">
    <property type="entry name" value="Mb-like"/>
    <property type="match status" value="1"/>
</dbReference>
<feature type="domain" description="Globin" evidence="2">
    <location>
        <begin position="1"/>
        <end position="77"/>
    </location>
</feature>
<protein>
    <submittedName>
        <fullName evidence="4">Globin family profile domain-containing protein</fullName>
    </submittedName>
</protein>
<reference evidence="4" key="1">
    <citation type="submission" date="2022-11" db="UniProtKB">
        <authorList>
            <consortium name="WormBaseParasite"/>
        </authorList>
    </citation>
    <scope>IDENTIFICATION</scope>
</reference>
<dbReference type="Pfam" id="PF00042">
    <property type="entry name" value="Globin"/>
    <property type="match status" value="1"/>
</dbReference>
<accession>A0A914CMZ2</accession>
<dbReference type="Proteomes" id="UP000887540">
    <property type="component" value="Unplaced"/>
</dbReference>
<dbReference type="InterPro" id="IPR009050">
    <property type="entry name" value="Globin-like_sf"/>
</dbReference>
<dbReference type="PANTHER" id="PTHR47768:SF1">
    <property type="entry name" value="GLOBIN FAMILY PROFILE DOMAIN-CONTAINING PROTEIN"/>
    <property type="match status" value="1"/>
</dbReference>
<dbReference type="Gene3D" id="1.10.490.10">
    <property type="entry name" value="Globins"/>
    <property type="match status" value="1"/>
</dbReference>